<dbReference type="InterPro" id="IPR025288">
    <property type="entry name" value="DUF4080"/>
</dbReference>
<dbReference type="Gene3D" id="3.80.30.20">
    <property type="entry name" value="tm_1862 like domain"/>
    <property type="match status" value="1"/>
</dbReference>
<dbReference type="Pfam" id="PF02310">
    <property type="entry name" value="B12-binding"/>
    <property type="match status" value="1"/>
</dbReference>
<reference evidence="8 9" key="1">
    <citation type="submission" date="2017-01" db="EMBL/GenBank/DDBJ databases">
        <title>Genome sequence of Rhodoferax antarcticus ANT.BR, a psychrophilic purple nonsulfur bacterium from an Antarctic microbial mat.</title>
        <authorList>
            <person name="Baker J."/>
            <person name="Riester C."/>
            <person name="Skinner B."/>
            <person name="Newell A."/>
            <person name="Swingley W."/>
            <person name="Madigan M."/>
            <person name="Jung D."/>
            <person name="Asao M."/>
            <person name="Chen M."/>
            <person name="Loughlin P."/>
            <person name="Pan H."/>
            <person name="Lin S."/>
            <person name="Li N."/>
            <person name="Shaw J."/>
            <person name="Prado M."/>
            <person name="Sherman C."/>
            <person name="Li X."/>
            <person name="Tang J."/>
            <person name="Blankenship R."/>
            <person name="Zhao T."/>
            <person name="Touchman J."/>
            <person name="Sattley M."/>
        </authorList>
    </citation>
    <scope>NUCLEOTIDE SEQUENCE [LARGE SCALE GENOMIC DNA]</scope>
    <source>
        <strain evidence="8 9">ANT.BR</strain>
    </source>
</reference>
<dbReference type="SFLD" id="SFLDS00029">
    <property type="entry name" value="Radical_SAM"/>
    <property type="match status" value="1"/>
</dbReference>
<evidence type="ECO:0000256" key="6">
    <source>
        <dbReference type="SAM" id="MobiDB-lite"/>
    </source>
</evidence>
<dbReference type="Pfam" id="PF04055">
    <property type="entry name" value="Radical_SAM"/>
    <property type="match status" value="1"/>
</dbReference>
<comment type="cofactor">
    <cofactor evidence="1">
        <name>[4Fe-4S] cluster</name>
        <dbReference type="ChEBI" id="CHEBI:49883"/>
    </cofactor>
</comment>
<evidence type="ECO:0000256" key="1">
    <source>
        <dbReference type="ARBA" id="ARBA00001966"/>
    </source>
</evidence>
<dbReference type="GO" id="GO:0005829">
    <property type="term" value="C:cytosol"/>
    <property type="evidence" value="ECO:0007669"/>
    <property type="project" value="TreeGrafter"/>
</dbReference>
<dbReference type="InterPro" id="IPR006638">
    <property type="entry name" value="Elp3/MiaA/NifB-like_rSAM"/>
</dbReference>
<evidence type="ECO:0000256" key="5">
    <source>
        <dbReference type="ARBA" id="ARBA00023014"/>
    </source>
</evidence>
<dbReference type="GO" id="GO:0051536">
    <property type="term" value="F:iron-sulfur cluster binding"/>
    <property type="evidence" value="ECO:0007669"/>
    <property type="project" value="UniProtKB-KW"/>
</dbReference>
<evidence type="ECO:0000259" key="7">
    <source>
        <dbReference type="PROSITE" id="PS51332"/>
    </source>
</evidence>
<dbReference type="InterPro" id="IPR051198">
    <property type="entry name" value="BchE-like"/>
</dbReference>
<feature type="compositionally biased region" description="Low complexity" evidence="6">
    <location>
        <begin position="73"/>
        <end position="84"/>
    </location>
</feature>
<dbReference type="Pfam" id="PF13311">
    <property type="entry name" value="DUF4080"/>
    <property type="match status" value="1"/>
</dbReference>
<evidence type="ECO:0000313" key="9">
    <source>
        <dbReference type="Proteomes" id="UP000185911"/>
    </source>
</evidence>
<dbReference type="InterPro" id="IPR058240">
    <property type="entry name" value="rSAM_sf"/>
</dbReference>
<dbReference type="Gene3D" id="3.40.50.280">
    <property type="entry name" value="Cobalamin-binding domain"/>
    <property type="match status" value="1"/>
</dbReference>
<accession>A0A1Q8YHR8</accession>
<dbReference type="SUPFAM" id="SSF102114">
    <property type="entry name" value="Radical SAM enzymes"/>
    <property type="match status" value="1"/>
</dbReference>
<dbReference type="SMART" id="SM00729">
    <property type="entry name" value="Elp3"/>
    <property type="match status" value="1"/>
</dbReference>
<proteinExistence type="predicted"/>
<keyword evidence="5" id="KW-0411">Iron-sulfur</keyword>
<dbReference type="SFLD" id="SFLDG01082">
    <property type="entry name" value="B12-binding_domain_containing"/>
    <property type="match status" value="1"/>
</dbReference>
<dbReference type="PROSITE" id="PS51332">
    <property type="entry name" value="B12_BINDING"/>
    <property type="match status" value="1"/>
</dbReference>
<dbReference type="Proteomes" id="UP000185911">
    <property type="component" value="Unassembled WGS sequence"/>
</dbReference>
<sequence>MHKPANGARIVLAMLNARYIHASLGLRYLLANLDSHGSAGLRAQAVLREYTIARPAHEVVADLLATLDAASTASPTSSASPALAGQTASADQGAATDPAGSSVPAALAGSTEPIADLAARPAPKQIVGFGVYIWNVTQTLEVIRLLKAARPSVIVVLGGPEVSYEIDQQTITKLADFVVTGWGDVSFARLCRALINGPQPLMRVIPGVQPDLADICLPYLEYSDADLANRLLYVQASRGCPFKCEFCLSALDKTAWAFALDRVLAALDALYQRGARNFKFVDRTFNLKIDTAVRILQFFLDKLPRDSAVLDGDTNAGARPDGDAPHDLNSADNRQLFLHFEVIPDHLPERLREHLVQFPPGVLQLEVGVQSFNEPVQQTMSRRQDNAATDANLRWLLAHTHAHLHADLIFGLPGETLQSFADGFDQLLAIGPHEIQLGILKRLRGAPIDRHTVTHGMVYQTKPPYQVLQTGVIDADTVLRFTRFARYWDVLANAGRFAQTLALLLSQAPGPSPFWRFWALSERFWQHLATTHGLTPEVLVDALFDDLSQHLPPELVRQTLLADYLASGARANPRALQGLLPRTAPAPVKVARLLATRQERHRMLLSD</sequence>
<name>A0A1Q8YHR8_9BURK</name>
<protein>
    <submittedName>
        <fullName evidence="8">Radical SAM domain protein</fullName>
    </submittedName>
</protein>
<dbReference type="GO" id="GO:0031419">
    <property type="term" value="F:cobalamin binding"/>
    <property type="evidence" value="ECO:0007669"/>
    <property type="project" value="InterPro"/>
</dbReference>
<dbReference type="AlphaFoldDB" id="A0A1Q8YHR8"/>
<dbReference type="PANTHER" id="PTHR43409">
    <property type="entry name" value="ANAEROBIC MAGNESIUM-PROTOPORPHYRIN IX MONOMETHYL ESTER CYCLASE-RELATED"/>
    <property type="match status" value="1"/>
</dbReference>
<dbReference type="GO" id="GO:0046872">
    <property type="term" value="F:metal ion binding"/>
    <property type="evidence" value="ECO:0007669"/>
    <property type="project" value="UniProtKB-KW"/>
</dbReference>
<comment type="caution">
    <text evidence="8">The sequence shown here is derived from an EMBL/GenBank/DDBJ whole genome shotgun (WGS) entry which is preliminary data.</text>
</comment>
<evidence type="ECO:0000256" key="4">
    <source>
        <dbReference type="ARBA" id="ARBA00023004"/>
    </source>
</evidence>
<evidence type="ECO:0000256" key="3">
    <source>
        <dbReference type="ARBA" id="ARBA00022723"/>
    </source>
</evidence>
<keyword evidence="4" id="KW-0408">Iron</keyword>
<organism evidence="8 9">
    <name type="scientific">Rhodoferax antarcticus ANT.BR</name>
    <dbReference type="NCBI Taxonomy" id="1111071"/>
    <lineage>
        <taxon>Bacteria</taxon>
        <taxon>Pseudomonadati</taxon>
        <taxon>Pseudomonadota</taxon>
        <taxon>Betaproteobacteria</taxon>
        <taxon>Burkholderiales</taxon>
        <taxon>Comamonadaceae</taxon>
        <taxon>Rhodoferax</taxon>
    </lineage>
</organism>
<dbReference type="STRING" id="81479.RA876_01485"/>
<keyword evidence="9" id="KW-1185">Reference proteome</keyword>
<dbReference type="InterPro" id="IPR023404">
    <property type="entry name" value="rSAM_horseshoe"/>
</dbReference>
<dbReference type="RefSeq" id="WP_075585829.1">
    <property type="nucleotide sequence ID" value="NZ_MSYM01000008.1"/>
</dbReference>
<dbReference type="GO" id="GO:0003824">
    <property type="term" value="F:catalytic activity"/>
    <property type="evidence" value="ECO:0007669"/>
    <property type="project" value="InterPro"/>
</dbReference>
<evidence type="ECO:0000256" key="2">
    <source>
        <dbReference type="ARBA" id="ARBA00022691"/>
    </source>
</evidence>
<keyword evidence="2" id="KW-0949">S-adenosyl-L-methionine</keyword>
<dbReference type="PANTHER" id="PTHR43409:SF16">
    <property type="entry name" value="SLR0320 PROTEIN"/>
    <property type="match status" value="1"/>
</dbReference>
<gene>
    <name evidence="8" type="ORF">BLL52_1375</name>
</gene>
<keyword evidence="3" id="KW-0479">Metal-binding</keyword>
<dbReference type="InterPro" id="IPR006158">
    <property type="entry name" value="Cobalamin-bd"/>
</dbReference>
<dbReference type="EMBL" id="MSYM01000008">
    <property type="protein sequence ID" value="OLP07545.1"/>
    <property type="molecule type" value="Genomic_DNA"/>
</dbReference>
<dbReference type="InterPro" id="IPR007197">
    <property type="entry name" value="rSAM"/>
</dbReference>
<evidence type="ECO:0000313" key="8">
    <source>
        <dbReference type="EMBL" id="OLP07545.1"/>
    </source>
</evidence>
<feature type="domain" description="B12-binding" evidence="7">
    <location>
        <begin position="8"/>
        <end position="201"/>
    </location>
</feature>
<feature type="region of interest" description="Disordered" evidence="6">
    <location>
        <begin position="73"/>
        <end position="103"/>
    </location>
</feature>